<feature type="transmembrane region" description="Helical" evidence="2">
    <location>
        <begin position="564"/>
        <end position="590"/>
    </location>
</feature>
<reference evidence="3" key="1">
    <citation type="submission" date="2023-06" db="EMBL/GenBank/DDBJ databases">
        <title>Genome-scale phylogeny and comparative genomics of the fungal order Sordariales.</title>
        <authorList>
            <consortium name="Lawrence Berkeley National Laboratory"/>
            <person name="Hensen N."/>
            <person name="Bonometti L."/>
            <person name="Westerberg I."/>
            <person name="Brannstrom I.O."/>
            <person name="Guillou S."/>
            <person name="Cros-Aarteil S."/>
            <person name="Calhoun S."/>
            <person name="Haridas S."/>
            <person name="Kuo A."/>
            <person name="Mondo S."/>
            <person name="Pangilinan J."/>
            <person name="Riley R."/>
            <person name="LaButti K."/>
            <person name="Andreopoulos B."/>
            <person name="Lipzen A."/>
            <person name="Chen C."/>
            <person name="Yanf M."/>
            <person name="Daum C."/>
            <person name="Ng V."/>
            <person name="Clum A."/>
            <person name="Steindorff A."/>
            <person name="Ohm R."/>
            <person name="Martin F."/>
            <person name="Silar P."/>
            <person name="Natvig D."/>
            <person name="Lalanne C."/>
            <person name="Gautier V."/>
            <person name="Ament-velasquez S.L."/>
            <person name="Kruys A."/>
            <person name="Hutchinson M.I."/>
            <person name="Powell A.J."/>
            <person name="Barry K."/>
            <person name="Miller A.N."/>
            <person name="Grigoriev I.V."/>
            <person name="Debuchy R."/>
            <person name="Gladieux P."/>
            <person name="Thoren M.H."/>
            <person name="Johannesson H."/>
        </authorList>
    </citation>
    <scope>NUCLEOTIDE SEQUENCE</scope>
    <source>
        <strain evidence="3">SMH3187-1</strain>
    </source>
</reference>
<feature type="transmembrane region" description="Helical" evidence="2">
    <location>
        <begin position="622"/>
        <end position="647"/>
    </location>
</feature>
<feature type="transmembrane region" description="Helical" evidence="2">
    <location>
        <begin position="667"/>
        <end position="688"/>
    </location>
</feature>
<evidence type="ECO:0000313" key="4">
    <source>
        <dbReference type="Proteomes" id="UP001172155"/>
    </source>
</evidence>
<dbReference type="Proteomes" id="UP001172155">
    <property type="component" value="Unassembled WGS sequence"/>
</dbReference>
<organism evidence="3 4">
    <name type="scientific">Schizothecium vesticola</name>
    <dbReference type="NCBI Taxonomy" id="314040"/>
    <lineage>
        <taxon>Eukaryota</taxon>
        <taxon>Fungi</taxon>
        <taxon>Dikarya</taxon>
        <taxon>Ascomycota</taxon>
        <taxon>Pezizomycotina</taxon>
        <taxon>Sordariomycetes</taxon>
        <taxon>Sordariomycetidae</taxon>
        <taxon>Sordariales</taxon>
        <taxon>Schizotheciaceae</taxon>
        <taxon>Schizothecium</taxon>
    </lineage>
</organism>
<proteinExistence type="predicted"/>
<accession>A0AA40EUK0</accession>
<feature type="transmembrane region" description="Helical" evidence="2">
    <location>
        <begin position="535"/>
        <end position="552"/>
    </location>
</feature>
<evidence type="ECO:0000313" key="3">
    <source>
        <dbReference type="EMBL" id="KAK0745823.1"/>
    </source>
</evidence>
<feature type="region of interest" description="Disordered" evidence="1">
    <location>
        <begin position="1"/>
        <end position="23"/>
    </location>
</feature>
<dbReference type="AlphaFoldDB" id="A0AA40EUK0"/>
<dbReference type="EMBL" id="JAUKUD010000004">
    <property type="protein sequence ID" value="KAK0745823.1"/>
    <property type="molecule type" value="Genomic_DNA"/>
</dbReference>
<feature type="region of interest" description="Disordered" evidence="1">
    <location>
        <begin position="112"/>
        <end position="131"/>
    </location>
</feature>
<keyword evidence="2" id="KW-0472">Membrane</keyword>
<sequence length="915" mass="101579">MVQKLKATVGLGQQGEEESGRSVHRRYRNRIRTFQELVRSGRVAEAELEDSGIAGDDELGQLFDWSTQMVVYQASTMEQLMKERDRANGKSIEVERLLTEIEQLNATVARRESRLESASRKRRQMQSDHAEELDRVTMEHSHEMHEAAKKFEGEKQKLESEKRHIQAQLLVPHDKSYAWPDEKLRVQFLELCRLLNNATANLAASIDIPLAGFGGQLDPEGTFRVTGPTGAHFWLRSRLWAVVEAGFFSRPYGFGAFGPDKGAREVMDVFNAWASRLVDSPVSGDHPDDAIGIFNTDETANRWRSVTFQSLSTAGPLAAEGRANAERVAGQLHALLSAIASACNAAPYNTPQSDLRAASHVAFELALQCGINPAMLSLLSTARGASLVMDRARGFQDCEDGQRMGQSVVAALVVQPGWARTGGEGGSGRRTVIVPCEQSPPLHSSPDLLRDPSASASLHLLGPNTAGPTRFAKILTGRAPTLGDREMRGLWNVRTQGIPPSLGLLVWDWLVAAGTLYLTILFLVVRPRYWRTARLLEGGLIVLSVYFLLHAADLTIRYHGAALTYGYILVTSLFAALRTLSDVLVLAGYWQTMERFQTPKVANLLSLCWDPEVRRDFIMPEIIPIGLLWVLGLYQVGLQFALCFAWLGFVDLGIIDAIARARSGVEVGFAALYFIALGIMGLFIFFSIPTRDKVYAVMEACRREPLKHAHLDEVKEAKKSLDSSFVGAVFAGSLLGARSFCEIVIVGQLDRWPADILDIYRARDVCYGFFSSAFLLTMLCCLPRPKDRDPWELDNSITATQEAKTRAEAEMLQAKLQAVLDSWPDDAHRRFKAKLEEWTRNGQASAPDVGQIFNALRNELRAESTVSPAQGGEDNRLLEGRLEFLNTMQRTVSDWVPIYKWDGRDEEYHAIASGG</sequence>
<name>A0AA40EUK0_9PEZI</name>
<feature type="transmembrane region" description="Helical" evidence="2">
    <location>
        <begin position="504"/>
        <end position="523"/>
    </location>
</feature>
<comment type="caution">
    <text evidence="3">The sequence shown here is derived from an EMBL/GenBank/DDBJ whole genome shotgun (WGS) entry which is preliminary data.</text>
</comment>
<keyword evidence="2" id="KW-0812">Transmembrane</keyword>
<keyword evidence="4" id="KW-1185">Reference proteome</keyword>
<evidence type="ECO:0000256" key="2">
    <source>
        <dbReference type="SAM" id="Phobius"/>
    </source>
</evidence>
<evidence type="ECO:0000256" key="1">
    <source>
        <dbReference type="SAM" id="MobiDB-lite"/>
    </source>
</evidence>
<protein>
    <submittedName>
        <fullName evidence="3">Uncharacterized protein</fullName>
    </submittedName>
</protein>
<keyword evidence="2" id="KW-1133">Transmembrane helix</keyword>
<gene>
    <name evidence="3" type="ORF">B0T18DRAFT_428900</name>
</gene>